<dbReference type="AlphaFoldDB" id="A0A833YWS8"/>
<proteinExistence type="predicted"/>
<comment type="caution">
    <text evidence="2">The sequence shown here is derived from an EMBL/GenBank/DDBJ whole genome shotgun (WGS) entry which is preliminary data.</text>
</comment>
<feature type="region of interest" description="Disordered" evidence="1">
    <location>
        <begin position="1"/>
        <end position="84"/>
    </location>
</feature>
<evidence type="ECO:0000256" key="1">
    <source>
        <dbReference type="SAM" id="MobiDB-lite"/>
    </source>
</evidence>
<gene>
    <name evidence="2" type="ORF">HJG60_008920</name>
</gene>
<dbReference type="Proteomes" id="UP000664940">
    <property type="component" value="Unassembled WGS sequence"/>
</dbReference>
<evidence type="ECO:0000313" key="2">
    <source>
        <dbReference type="EMBL" id="KAF6081944.1"/>
    </source>
</evidence>
<evidence type="ECO:0000313" key="3">
    <source>
        <dbReference type="Proteomes" id="UP000664940"/>
    </source>
</evidence>
<protein>
    <submittedName>
        <fullName evidence="2">Uncharacterized protein</fullName>
    </submittedName>
</protein>
<name>A0A833YWS8_9CHIR</name>
<reference evidence="2 3" key="1">
    <citation type="journal article" date="2020" name="Nature">
        <title>Six reference-quality genomes reveal evolution of bat adaptations.</title>
        <authorList>
            <person name="Jebb D."/>
            <person name="Huang Z."/>
            <person name="Pippel M."/>
            <person name="Hughes G.M."/>
            <person name="Lavrichenko K."/>
            <person name="Devanna P."/>
            <person name="Winkler S."/>
            <person name="Jermiin L.S."/>
            <person name="Skirmuntt E.C."/>
            <person name="Katzourakis A."/>
            <person name="Burkitt-Gray L."/>
            <person name="Ray D.A."/>
            <person name="Sullivan K.A.M."/>
            <person name="Roscito J.G."/>
            <person name="Kirilenko B.M."/>
            <person name="Davalos L.M."/>
            <person name="Corthals A.P."/>
            <person name="Power M.L."/>
            <person name="Jones G."/>
            <person name="Ransome R.D."/>
            <person name="Dechmann D.K.N."/>
            <person name="Locatelli A.G."/>
            <person name="Puechmaille S.J."/>
            <person name="Fedrigo O."/>
            <person name="Jarvis E.D."/>
            <person name="Hiller M."/>
            <person name="Vernes S.C."/>
            <person name="Myers E.W."/>
            <person name="Teeling E.C."/>
        </authorList>
    </citation>
    <scope>NUCLEOTIDE SEQUENCE [LARGE SCALE GENOMIC DNA]</scope>
    <source>
        <strain evidence="2">Bat1K_MPI-CBG_1</strain>
    </source>
</reference>
<dbReference type="EMBL" id="JABVXQ010000013">
    <property type="protein sequence ID" value="KAF6081944.1"/>
    <property type="molecule type" value="Genomic_DNA"/>
</dbReference>
<accession>A0A833YWS8</accession>
<sequence>MCHTWPPLELPPLALGGPNVSKGTADDHPRKLLRRALGTEAKGRPESSPKSKRGTPICKQQRLRGGLPLSPHPPRSGGLGTLGERKQLTQVSALWILSLGGWLNRQTKQKDAVPTALASQGWPGLYTEAAPGVPVTEPTAGMPQGGEERDV</sequence>
<organism evidence="2 3">
    <name type="scientific">Phyllostomus discolor</name>
    <name type="common">pale spear-nosed bat</name>
    <dbReference type="NCBI Taxonomy" id="89673"/>
    <lineage>
        <taxon>Eukaryota</taxon>
        <taxon>Metazoa</taxon>
        <taxon>Chordata</taxon>
        <taxon>Craniata</taxon>
        <taxon>Vertebrata</taxon>
        <taxon>Euteleostomi</taxon>
        <taxon>Mammalia</taxon>
        <taxon>Eutheria</taxon>
        <taxon>Laurasiatheria</taxon>
        <taxon>Chiroptera</taxon>
        <taxon>Yangochiroptera</taxon>
        <taxon>Phyllostomidae</taxon>
        <taxon>Phyllostominae</taxon>
        <taxon>Phyllostomus</taxon>
    </lineage>
</organism>
<feature type="region of interest" description="Disordered" evidence="1">
    <location>
        <begin position="128"/>
        <end position="151"/>
    </location>
</feature>